<dbReference type="InterPro" id="IPR002692">
    <property type="entry name" value="S45"/>
</dbReference>
<dbReference type="InterPro" id="IPR023343">
    <property type="entry name" value="Penicillin_amidase_dom1"/>
</dbReference>
<evidence type="ECO:0000256" key="5">
    <source>
        <dbReference type="SAM" id="SignalP"/>
    </source>
</evidence>
<comment type="similarity">
    <text evidence="1">Belongs to the peptidase S45 family.</text>
</comment>
<sequence length="806" mass="85752">MVTSHTRLLSCAAAGALVIAGLAATVGSSASAVVPTYSATITRTAHGIPHITAANFGSLGFGSGYAAAQTTGCTLADVLLTARAQRSRYLGPDGKFDDEVAMNGTNLQVDALVTDLHNRHVVEGLLADPKAGPGAEARQMVDGYAAGINKYLNDIGGSSGITDPACKNAPWIHADVTPLDVWYGVYLANILASTGNFLKEIVDATPPSITDPGLPSLATFGIVPPTLPTPAALKAALGKDPAAPFGSNATAIGKTDTSTARGMLLGNPHFPWNGRYRFSQQQLTIPGQYNVAGASLIGSPVVNIGWNNNVAWSHTVSTAYRFTPYEYRTVGSPFTYLSANGVFKKLEKRTVDVTVKNPDGSLGTVTKTFYRTPQGYVIDAPSSLMGWTPLSFFAIRDANGEQLRTIDTFLNMGKAVNVRDLIAKQDAGGGMPWVNTTAADRNGDVVYADHSVVPNVPNSMANVCMTPIGRVLQQIAGLPGLDGTLADSACKWKTDLDAERPGIFGPSHLPVSYRTDWVMNANDSYWTPNNTVRLTGFAKIIGCENCMRTFRTKMVQQYVLDQLKTAKVTPEALRGFEHQNRVFGAEIMGTDALVKVCQAADGGDACPVLQAWDKHSNIDSRGNQIFEEFVKRLPADGLLGGELYWKTPFNSADPMHTPRDLDTTNGKVIKAMKDAIAYLRSKNIPMNATWGEVQVAGDRGAPAIPLGGGLGDQAGNANALATKLPADNSGFLKPITYGSSHIQAISFLPAGALDAKTILTYGQSDDPTSPWSYDQTQLFSQKQWVSFPWTPAQIGADAISTITVTS</sequence>
<keyword evidence="3" id="KW-0378">Hydrolase</keyword>
<dbReference type="Gene3D" id="1.10.1400.10">
    <property type="match status" value="1"/>
</dbReference>
<evidence type="ECO:0000256" key="1">
    <source>
        <dbReference type="ARBA" id="ARBA00006586"/>
    </source>
</evidence>
<feature type="signal peptide" evidence="5">
    <location>
        <begin position="1"/>
        <end position="32"/>
    </location>
</feature>
<name>A0A3N0DIC5_9ACTN</name>
<dbReference type="Pfam" id="PF01804">
    <property type="entry name" value="Penicil_amidase"/>
    <property type="match status" value="1"/>
</dbReference>
<dbReference type="EMBL" id="RJSG01000006">
    <property type="protein sequence ID" value="RNL75438.1"/>
    <property type="molecule type" value="Genomic_DNA"/>
</dbReference>
<dbReference type="GO" id="GO:0017000">
    <property type="term" value="P:antibiotic biosynthetic process"/>
    <property type="evidence" value="ECO:0007669"/>
    <property type="project" value="InterPro"/>
</dbReference>
<dbReference type="AlphaFoldDB" id="A0A3N0DIC5"/>
<dbReference type="Gene3D" id="3.60.20.10">
    <property type="entry name" value="Glutamine Phosphoribosylpyrophosphate, subunit 1, domain 1"/>
    <property type="match status" value="1"/>
</dbReference>
<evidence type="ECO:0000313" key="6">
    <source>
        <dbReference type="EMBL" id="RNL75438.1"/>
    </source>
</evidence>
<evidence type="ECO:0000256" key="4">
    <source>
        <dbReference type="ARBA" id="ARBA00023145"/>
    </source>
</evidence>
<organism evidence="6 7">
    <name type="scientific">Nocardioides marmorisolisilvae</name>
    <dbReference type="NCBI Taxonomy" id="1542737"/>
    <lineage>
        <taxon>Bacteria</taxon>
        <taxon>Bacillati</taxon>
        <taxon>Actinomycetota</taxon>
        <taxon>Actinomycetes</taxon>
        <taxon>Propionibacteriales</taxon>
        <taxon>Nocardioidaceae</taxon>
        <taxon>Nocardioides</taxon>
    </lineage>
</organism>
<dbReference type="PANTHER" id="PTHR34218">
    <property type="entry name" value="PEPTIDASE S45 PENICILLIN AMIDASE"/>
    <property type="match status" value="1"/>
</dbReference>
<dbReference type="Gene3D" id="2.30.120.10">
    <property type="match status" value="1"/>
</dbReference>
<proteinExistence type="inferred from homology"/>
<feature type="chain" id="PRO_5018139718" evidence="5">
    <location>
        <begin position="33"/>
        <end position="806"/>
    </location>
</feature>
<keyword evidence="7" id="KW-1185">Reference proteome</keyword>
<evidence type="ECO:0000256" key="3">
    <source>
        <dbReference type="ARBA" id="ARBA00022801"/>
    </source>
</evidence>
<reference evidence="6 7" key="1">
    <citation type="submission" date="2018-11" db="EMBL/GenBank/DDBJ databases">
        <authorList>
            <person name="Li F."/>
        </authorList>
    </citation>
    <scope>NUCLEOTIDE SEQUENCE [LARGE SCALE GENOMIC DNA]</scope>
    <source>
        <strain evidence="6 7">KIS18-7</strain>
    </source>
</reference>
<dbReference type="InterPro" id="IPR029055">
    <property type="entry name" value="Ntn_hydrolases_N"/>
</dbReference>
<evidence type="ECO:0000256" key="2">
    <source>
        <dbReference type="ARBA" id="ARBA00022729"/>
    </source>
</evidence>
<dbReference type="OrthoDB" id="4759017at2"/>
<dbReference type="Proteomes" id="UP000277094">
    <property type="component" value="Unassembled WGS sequence"/>
</dbReference>
<keyword evidence="2 5" id="KW-0732">Signal</keyword>
<protein>
    <submittedName>
        <fullName evidence="6">Acylase</fullName>
    </submittedName>
</protein>
<gene>
    <name evidence="6" type="ORF">EFL95_18690</name>
</gene>
<keyword evidence="4" id="KW-0865">Zymogen</keyword>
<dbReference type="Gene3D" id="1.10.439.10">
    <property type="entry name" value="Penicillin Amidohydrolase, domain 1"/>
    <property type="match status" value="1"/>
</dbReference>
<accession>A0A3N0DIC5</accession>
<dbReference type="SUPFAM" id="SSF56235">
    <property type="entry name" value="N-terminal nucleophile aminohydrolases (Ntn hydrolases)"/>
    <property type="match status" value="1"/>
</dbReference>
<comment type="caution">
    <text evidence="6">The sequence shown here is derived from an EMBL/GenBank/DDBJ whole genome shotgun (WGS) entry which is preliminary data.</text>
</comment>
<dbReference type="GO" id="GO:0016811">
    <property type="term" value="F:hydrolase activity, acting on carbon-nitrogen (but not peptide) bonds, in linear amides"/>
    <property type="evidence" value="ECO:0007669"/>
    <property type="project" value="InterPro"/>
</dbReference>
<evidence type="ECO:0000313" key="7">
    <source>
        <dbReference type="Proteomes" id="UP000277094"/>
    </source>
</evidence>
<dbReference type="InterPro" id="IPR043147">
    <property type="entry name" value="Penicillin_amidase_A-knob"/>
</dbReference>
<dbReference type="InterPro" id="IPR043146">
    <property type="entry name" value="Penicillin_amidase_N_B-knob"/>
</dbReference>
<dbReference type="PANTHER" id="PTHR34218:SF3">
    <property type="entry name" value="ACYL-HOMOSERINE LACTONE ACYLASE PVDQ"/>
    <property type="match status" value="1"/>
</dbReference>